<organism evidence="2 3">
    <name type="scientific">Colletotrichum zoysiae</name>
    <dbReference type="NCBI Taxonomy" id="1216348"/>
    <lineage>
        <taxon>Eukaryota</taxon>
        <taxon>Fungi</taxon>
        <taxon>Dikarya</taxon>
        <taxon>Ascomycota</taxon>
        <taxon>Pezizomycotina</taxon>
        <taxon>Sordariomycetes</taxon>
        <taxon>Hypocreomycetidae</taxon>
        <taxon>Glomerellales</taxon>
        <taxon>Glomerellaceae</taxon>
        <taxon>Colletotrichum</taxon>
        <taxon>Colletotrichum graminicola species complex</taxon>
    </lineage>
</organism>
<evidence type="ECO:0000313" key="3">
    <source>
        <dbReference type="Proteomes" id="UP001232148"/>
    </source>
</evidence>
<keyword evidence="3" id="KW-1185">Reference proteome</keyword>
<reference evidence="2" key="1">
    <citation type="submission" date="2021-06" db="EMBL/GenBank/DDBJ databases">
        <title>Comparative genomics, transcriptomics and evolutionary studies reveal genomic signatures of adaptation to plant cell wall in hemibiotrophic fungi.</title>
        <authorList>
            <consortium name="DOE Joint Genome Institute"/>
            <person name="Baroncelli R."/>
            <person name="Diaz J.F."/>
            <person name="Benocci T."/>
            <person name="Peng M."/>
            <person name="Battaglia E."/>
            <person name="Haridas S."/>
            <person name="Andreopoulos W."/>
            <person name="Labutti K."/>
            <person name="Pangilinan J."/>
            <person name="Floch G.L."/>
            <person name="Makela M.R."/>
            <person name="Henrissat B."/>
            <person name="Grigoriev I.V."/>
            <person name="Crouch J.A."/>
            <person name="De Vries R.P."/>
            <person name="Sukno S.A."/>
            <person name="Thon M.R."/>
        </authorList>
    </citation>
    <scope>NUCLEOTIDE SEQUENCE</scope>
    <source>
        <strain evidence="2">MAFF235873</strain>
    </source>
</reference>
<proteinExistence type="predicted"/>
<comment type="caution">
    <text evidence="2">The sequence shown here is derived from an EMBL/GenBank/DDBJ whole genome shotgun (WGS) entry which is preliminary data.</text>
</comment>
<evidence type="ECO:0000313" key="2">
    <source>
        <dbReference type="EMBL" id="KAK2020478.1"/>
    </source>
</evidence>
<feature type="region of interest" description="Disordered" evidence="1">
    <location>
        <begin position="28"/>
        <end position="54"/>
    </location>
</feature>
<dbReference type="AlphaFoldDB" id="A0AAD9H183"/>
<protein>
    <submittedName>
        <fullName evidence="2">Uncharacterized protein</fullName>
    </submittedName>
</protein>
<feature type="compositionally biased region" description="Pro residues" evidence="1">
    <location>
        <begin position="34"/>
        <end position="43"/>
    </location>
</feature>
<dbReference type="EMBL" id="MU843237">
    <property type="protein sequence ID" value="KAK2020478.1"/>
    <property type="molecule type" value="Genomic_DNA"/>
</dbReference>
<name>A0AAD9H183_9PEZI</name>
<sequence length="54" mass="5930">MAPIRPPPCSIGQQTHFPAVCRVGPWAPSFFDPRPTPPPPPPVSDRHTAKSRVF</sequence>
<gene>
    <name evidence="2" type="ORF">LX32DRAFT_647349</name>
</gene>
<evidence type="ECO:0000256" key="1">
    <source>
        <dbReference type="SAM" id="MobiDB-lite"/>
    </source>
</evidence>
<dbReference type="Proteomes" id="UP001232148">
    <property type="component" value="Unassembled WGS sequence"/>
</dbReference>
<accession>A0AAD9H183</accession>